<evidence type="ECO:0000259" key="2">
    <source>
        <dbReference type="Pfam" id="PF00296"/>
    </source>
</evidence>
<dbReference type="InterPro" id="IPR050564">
    <property type="entry name" value="F420-G6PD/mer"/>
</dbReference>
<dbReference type="Pfam" id="PF00296">
    <property type="entry name" value="Bac_luciferase"/>
    <property type="match status" value="2"/>
</dbReference>
<evidence type="ECO:0000313" key="3">
    <source>
        <dbReference type="EMBL" id="MDU0346630.1"/>
    </source>
</evidence>
<sequence length="263" mass="27020">MTRGAVSLGVAGSLGPDAIARIAPEVEKAGFHTLWVNDTPDGDALAALAAAAGVTERLHLATGVVPVDRRPASAIAADAASLSLPLDRVTIGIGSGMARQGALARVHDATEELHAAGLPRVLVGALGPKMRRLAAERADGVLLNWVPPTEAAEQAAALHAITPTTHVAVYVRTAIDAAARERLEAETARYASFPNYAANFARMGVDAIDTTIRDVAELGDALDAYTAAADEVVLRAIVPDDTVEAYVDFARRTAPNPAGGGGA</sequence>
<dbReference type="PANTHER" id="PTHR43244">
    <property type="match status" value="1"/>
</dbReference>
<keyword evidence="1" id="KW-0560">Oxidoreductase</keyword>
<dbReference type="SUPFAM" id="SSF51679">
    <property type="entry name" value="Bacterial luciferase-like"/>
    <property type="match status" value="1"/>
</dbReference>
<dbReference type="Gene3D" id="3.20.20.30">
    <property type="entry name" value="Luciferase-like domain"/>
    <property type="match status" value="2"/>
</dbReference>
<comment type="caution">
    <text evidence="3">The sequence shown here is derived from an EMBL/GenBank/DDBJ whole genome shotgun (WGS) entry which is preliminary data.</text>
</comment>
<dbReference type="Proteomes" id="UP001261125">
    <property type="component" value="Unassembled WGS sequence"/>
</dbReference>
<feature type="domain" description="Luciferase-like" evidence="2">
    <location>
        <begin position="115"/>
        <end position="237"/>
    </location>
</feature>
<dbReference type="EMBL" id="JAWDIT010000004">
    <property type="protein sequence ID" value="MDU0346630.1"/>
    <property type="molecule type" value="Genomic_DNA"/>
</dbReference>
<dbReference type="InterPro" id="IPR011251">
    <property type="entry name" value="Luciferase-like_dom"/>
</dbReference>
<protein>
    <submittedName>
        <fullName evidence="3">LLM class flavin-dependent oxidoreductase</fullName>
    </submittedName>
</protein>
<reference evidence="3 4" key="1">
    <citation type="submission" date="2023-09" db="EMBL/GenBank/DDBJ databases">
        <title>Microbacterium fusihabitans sp. nov., Microbacterium phycihabitans sp. nov., and Microbacterium cervinum sp. nov., isolated from dried seaweeds of beach.</title>
        <authorList>
            <person name="Lee S.D."/>
        </authorList>
    </citation>
    <scope>NUCLEOTIDE SEQUENCE [LARGE SCALE GENOMIC DNA]</scope>
    <source>
        <strain evidence="3 4">KSW2-29</strain>
    </source>
</reference>
<accession>A0ABU3SPJ3</accession>
<dbReference type="InterPro" id="IPR036661">
    <property type="entry name" value="Luciferase-like_sf"/>
</dbReference>
<name>A0ABU3SPJ3_9MICO</name>
<dbReference type="RefSeq" id="WP_316004894.1">
    <property type="nucleotide sequence ID" value="NZ_JAWDIT010000004.1"/>
</dbReference>
<feature type="domain" description="Luciferase-like" evidence="2">
    <location>
        <begin position="14"/>
        <end position="97"/>
    </location>
</feature>
<evidence type="ECO:0000313" key="4">
    <source>
        <dbReference type="Proteomes" id="UP001261125"/>
    </source>
</evidence>
<gene>
    <name evidence="3" type="ORF">RWH44_13080</name>
</gene>
<dbReference type="PANTHER" id="PTHR43244:SF1">
    <property type="entry name" value="5,10-METHYLENETETRAHYDROMETHANOPTERIN REDUCTASE"/>
    <property type="match status" value="1"/>
</dbReference>
<keyword evidence="4" id="KW-1185">Reference proteome</keyword>
<proteinExistence type="predicted"/>
<evidence type="ECO:0000256" key="1">
    <source>
        <dbReference type="ARBA" id="ARBA00023002"/>
    </source>
</evidence>
<organism evidence="3 4">
    <name type="scientific">Microbacterium phycohabitans</name>
    <dbReference type="NCBI Taxonomy" id="3075993"/>
    <lineage>
        <taxon>Bacteria</taxon>
        <taxon>Bacillati</taxon>
        <taxon>Actinomycetota</taxon>
        <taxon>Actinomycetes</taxon>
        <taxon>Micrococcales</taxon>
        <taxon>Microbacteriaceae</taxon>
        <taxon>Microbacterium</taxon>
    </lineage>
</organism>